<feature type="compositionally biased region" description="Basic residues" evidence="1">
    <location>
        <begin position="37"/>
        <end position="46"/>
    </location>
</feature>
<proteinExistence type="predicted"/>
<accession>A0A4C1Z961</accession>
<feature type="region of interest" description="Disordered" evidence="1">
    <location>
        <begin position="23"/>
        <end position="46"/>
    </location>
</feature>
<protein>
    <submittedName>
        <fullName evidence="2">Uncharacterized protein</fullName>
    </submittedName>
</protein>
<dbReference type="Proteomes" id="UP000299102">
    <property type="component" value="Unassembled WGS sequence"/>
</dbReference>
<organism evidence="2 3">
    <name type="scientific">Eumeta variegata</name>
    <name type="common">Bagworm moth</name>
    <name type="synonym">Eumeta japonica</name>
    <dbReference type="NCBI Taxonomy" id="151549"/>
    <lineage>
        <taxon>Eukaryota</taxon>
        <taxon>Metazoa</taxon>
        <taxon>Ecdysozoa</taxon>
        <taxon>Arthropoda</taxon>
        <taxon>Hexapoda</taxon>
        <taxon>Insecta</taxon>
        <taxon>Pterygota</taxon>
        <taxon>Neoptera</taxon>
        <taxon>Endopterygota</taxon>
        <taxon>Lepidoptera</taxon>
        <taxon>Glossata</taxon>
        <taxon>Ditrysia</taxon>
        <taxon>Tineoidea</taxon>
        <taxon>Psychidae</taxon>
        <taxon>Oiketicinae</taxon>
        <taxon>Eumeta</taxon>
    </lineage>
</organism>
<name>A0A4C1Z961_EUMVA</name>
<dbReference type="EMBL" id="BGZK01001632">
    <property type="protein sequence ID" value="GBP83673.1"/>
    <property type="molecule type" value="Genomic_DNA"/>
</dbReference>
<dbReference type="AlphaFoldDB" id="A0A4C1Z961"/>
<evidence type="ECO:0000313" key="2">
    <source>
        <dbReference type="EMBL" id="GBP83673.1"/>
    </source>
</evidence>
<gene>
    <name evidence="2" type="ORF">EVAR_61067_1</name>
</gene>
<keyword evidence="3" id="KW-1185">Reference proteome</keyword>
<sequence>MRAVSVDRCSFSGPSGFSIVEFLRSGRSGDPPLHQHSQIRPRRSRKITVNTLTPLLGFRLNRENYMNWTPERGPSPLDRRGRSPDEKTPEHEATNKSSVPHLQPERKDRGRPTNERTGRVNSIGLNSTGLIGHSLKEESGNCRK</sequence>
<feature type="compositionally biased region" description="Basic and acidic residues" evidence="1">
    <location>
        <begin position="103"/>
        <end position="118"/>
    </location>
</feature>
<feature type="compositionally biased region" description="Basic and acidic residues" evidence="1">
    <location>
        <begin position="134"/>
        <end position="144"/>
    </location>
</feature>
<feature type="compositionally biased region" description="Polar residues" evidence="1">
    <location>
        <begin position="119"/>
        <end position="129"/>
    </location>
</feature>
<feature type="compositionally biased region" description="Basic and acidic residues" evidence="1">
    <location>
        <begin position="77"/>
        <end position="94"/>
    </location>
</feature>
<feature type="region of interest" description="Disordered" evidence="1">
    <location>
        <begin position="61"/>
        <end position="144"/>
    </location>
</feature>
<evidence type="ECO:0000256" key="1">
    <source>
        <dbReference type="SAM" id="MobiDB-lite"/>
    </source>
</evidence>
<reference evidence="2 3" key="1">
    <citation type="journal article" date="2019" name="Commun. Biol.">
        <title>The bagworm genome reveals a unique fibroin gene that provides high tensile strength.</title>
        <authorList>
            <person name="Kono N."/>
            <person name="Nakamura H."/>
            <person name="Ohtoshi R."/>
            <person name="Tomita M."/>
            <person name="Numata K."/>
            <person name="Arakawa K."/>
        </authorList>
    </citation>
    <scope>NUCLEOTIDE SEQUENCE [LARGE SCALE GENOMIC DNA]</scope>
</reference>
<comment type="caution">
    <text evidence="2">The sequence shown here is derived from an EMBL/GenBank/DDBJ whole genome shotgun (WGS) entry which is preliminary data.</text>
</comment>
<evidence type="ECO:0000313" key="3">
    <source>
        <dbReference type="Proteomes" id="UP000299102"/>
    </source>
</evidence>